<feature type="compositionally biased region" description="Polar residues" evidence="1">
    <location>
        <begin position="1"/>
        <end position="24"/>
    </location>
</feature>
<gene>
    <name evidence="2" type="ORF">OXX778_LOCUS15161</name>
</gene>
<reference evidence="2" key="1">
    <citation type="submission" date="2021-02" db="EMBL/GenBank/DDBJ databases">
        <authorList>
            <person name="Nowell W R."/>
        </authorList>
    </citation>
    <scope>NUCLEOTIDE SEQUENCE</scope>
    <source>
        <strain evidence="2">Ploen Becks lab</strain>
    </source>
</reference>
<accession>A0A814F2H8</accession>
<proteinExistence type="predicted"/>
<sequence length="135" mass="14639">MSGSKQETTEQMAEQNDDTIQPVGSNVVPKLSSGSEAQENASKRELNKLKKDQLVDLAYGLNKTVADIRNTSASVIAKTSKATPTDPLSNEVIKKMNHIAKILANEPLDDQDPEGELPQDGHGQYDSISAYTQIN</sequence>
<evidence type="ECO:0000256" key="1">
    <source>
        <dbReference type="SAM" id="MobiDB-lite"/>
    </source>
</evidence>
<organism evidence="2 3">
    <name type="scientific">Brachionus calyciflorus</name>
    <dbReference type="NCBI Taxonomy" id="104777"/>
    <lineage>
        <taxon>Eukaryota</taxon>
        <taxon>Metazoa</taxon>
        <taxon>Spiralia</taxon>
        <taxon>Gnathifera</taxon>
        <taxon>Rotifera</taxon>
        <taxon>Eurotatoria</taxon>
        <taxon>Monogononta</taxon>
        <taxon>Pseudotrocha</taxon>
        <taxon>Ploima</taxon>
        <taxon>Brachionidae</taxon>
        <taxon>Brachionus</taxon>
    </lineage>
</organism>
<name>A0A814F2H8_9BILA</name>
<dbReference type="AlphaFoldDB" id="A0A814F2H8"/>
<feature type="compositionally biased region" description="Acidic residues" evidence="1">
    <location>
        <begin position="108"/>
        <end position="117"/>
    </location>
</feature>
<dbReference type="Proteomes" id="UP000663879">
    <property type="component" value="Unassembled WGS sequence"/>
</dbReference>
<feature type="compositionally biased region" description="Polar residues" evidence="1">
    <location>
        <begin position="126"/>
        <end position="135"/>
    </location>
</feature>
<feature type="region of interest" description="Disordered" evidence="1">
    <location>
        <begin position="1"/>
        <end position="47"/>
    </location>
</feature>
<dbReference type="EMBL" id="CAJNOC010003276">
    <property type="protein sequence ID" value="CAF0975761.1"/>
    <property type="molecule type" value="Genomic_DNA"/>
</dbReference>
<feature type="region of interest" description="Disordered" evidence="1">
    <location>
        <begin position="108"/>
        <end position="135"/>
    </location>
</feature>
<evidence type="ECO:0000313" key="2">
    <source>
        <dbReference type="EMBL" id="CAF0975761.1"/>
    </source>
</evidence>
<comment type="caution">
    <text evidence="2">The sequence shown here is derived from an EMBL/GenBank/DDBJ whole genome shotgun (WGS) entry which is preliminary data.</text>
</comment>
<evidence type="ECO:0000313" key="3">
    <source>
        <dbReference type="Proteomes" id="UP000663879"/>
    </source>
</evidence>
<protein>
    <submittedName>
        <fullName evidence="2">Uncharacterized protein</fullName>
    </submittedName>
</protein>
<keyword evidence="3" id="KW-1185">Reference proteome</keyword>